<dbReference type="InterPro" id="IPR016162">
    <property type="entry name" value="Ald_DH_N"/>
</dbReference>
<name>A0A9X0WDK8_9GAMM</name>
<comment type="caution">
    <text evidence="4">The sequence shown here is derived from an EMBL/GenBank/DDBJ whole genome shotgun (WGS) entry which is preliminary data.</text>
</comment>
<comment type="similarity">
    <text evidence="1">Belongs to the aldehyde dehydrogenase family.</text>
</comment>
<dbReference type="Gene3D" id="3.40.605.10">
    <property type="entry name" value="Aldehyde Dehydrogenase, Chain A, domain 1"/>
    <property type="match status" value="1"/>
</dbReference>
<keyword evidence="5" id="KW-1185">Reference proteome</keyword>
<protein>
    <submittedName>
        <fullName evidence="4">Aldehyde dehydrogenase</fullName>
    </submittedName>
</protein>
<organism evidence="4 5">
    <name type="scientific">Lamprobacter modestohalophilus</name>
    <dbReference type="NCBI Taxonomy" id="1064514"/>
    <lineage>
        <taxon>Bacteria</taxon>
        <taxon>Pseudomonadati</taxon>
        <taxon>Pseudomonadota</taxon>
        <taxon>Gammaproteobacteria</taxon>
        <taxon>Chromatiales</taxon>
        <taxon>Chromatiaceae</taxon>
        <taxon>Lamprobacter</taxon>
    </lineage>
</organism>
<dbReference type="InterPro" id="IPR051020">
    <property type="entry name" value="ALDH-related_metabolic_enz"/>
</dbReference>
<evidence type="ECO:0000259" key="3">
    <source>
        <dbReference type="Pfam" id="PF00171"/>
    </source>
</evidence>
<dbReference type="EMBL" id="NRRY01000077">
    <property type="protein sequence ID" value="MBK1621471.1"/>
    <property type="molecule type" value="Genomic_DNA"/>
</dbReference>
<dbReference type="InterPro" id="IPR015590">
    <property type="entry name" value="Aldehyde_DH_dom"/>
</dbReference>
<dbReference type="RefSeq" id="WP_200250761.1">
    <property type="nucleotide sequence ID" value="NZ_NRRY01000077.1"/>
</dbReference>
<dbReference type="AlphaFoldDB" id="A0A9X0WDK8"/>
<accession>A0A9X0WDK8</accession>
<dbReference type="InterPro" id="IPR016163">
    <property type="entry name" value="Ald_DH_C"/>
</dbReference>
<keyword evidence="2" id="KW-0560">Oxidoreductase</keyword>
<evidence type="ECO:0000313" key="5">
    <source>
        <dbReference type="Proteomes" id="UP001138768"/>
    </source>
</evidence>
<dbReference type="InterPro" id="IPR016161">
    <property type="entry name" value="Ald_DH/histidinol_DH"/>
</dbReference>
<dbReference type="PANTHER" id="PTHR42991">
    <property type="entry name" value="ALDEHYDE DEHYDROGENASE"/>
    <property type="match status" value="1"/>
</dbReference>
<evidence type="ECO:0000313" key="4">
    <source>
        <dbReference type="EMBL" id="MBK1621471.1"/>
    </source>
</evidence>
<dbReference type="Gene3D" id="3.40.309.10">
    <property type="entry name" value="Aldehyde Dehydrogenase, Chain A, domain 2"/>
    <property type="match status" value="1"/>
</dbReference>
<dbReference type="Pfam" id="PF00171">
    <property type="entry name" value="Aldedh"/>
    <property type="match status" value="1"/>
</dbReference>
<gene>
    <name evidence="4" type="ORF">CKO42_24280</name>
</gene>
<feature type="domain" description="Aldehyde dehydrogenase" evidence="3">
    <location>
        <begin position="22"/>
        <end position="471"/>
    </location>
</feature>
<reference evidence="4 5" key="1">
    <citation type="journal article" date="2020" name="Microorganisms">
        <title>Osmotic Adaptation and Compatible Solute Biosynthesis of Phototrophic Bacteria as Revealed from Genome Analyses.</title>
        <authorList>
            <person name="Imhoff J.F."/>
            <person name="Rahn T."/>
            <person name="Kunzel S."/>
            <person name="Keller A."/>
            <person name="Neulinger S.C."/>
        </authorList>
    </citation>
    <scope>NUCLEOTIDE SEQUENCE [LARGE SCALE GENOMIC DNA]</scope>
    <source>
        <strain evidence="4 5">DSM 25653</strain>
    </source>
</reference>
<proteinExistence type="inferred from homology"/>
<evidence type="ECO:0000256" key="1">
    <source>
        <dbReference type="ARBA" id="ARBA00009986"/>
    </source>
</evidence>
<dbReference type="SUPFAM" id="SSF53720">
    <property type="entry name" value="ALDH-like"/>
    <property type="match status" value="1"/>
</dbReference>
<sequence length="481" mass="51593">MTEDADQYQTHRIAAEVRPAGSLEVLNPFNLHPIATVDTVDLEGVEQALAVADACYRQRDGWLPDFERMAILRRAAELMATRIEELALLIAREGGKPLVDARVEAERAVDGLRCCAELPRHSGGREVPMQATAAGAGRWAFSTHEPIGPVVAISAFNHPLNLIVHQVAPAIAAGCPVIIKPAEDTPLSCLRFIDLLREAGLPSAWAQALVTDSPATAEALATDPRVAFLSFIGSARVGWHLRSRLAAGARCALEHGGAAPVLVDRGVDLQQVVPLLAKGGLYHAGQVCVSVQRVYAHQDQALSLAQALAEAAAGMQVDDPNLAETAIGPLIRPAEVKRVDQWVREAVGQGATLLCGGEPLSRTCYAPTVLFDPPMTAKVSTQELFGPVICVYPYLEVDAAIEAANALPFAFQASVFTRELAYARHAASRLAASAVMINDHTAFRTDWMPFAGLRQSGLGTGGMPYTFEDMRIEKLVVWRAD</sequence>
<dbReference type="PANTHER" id="PTHR42991:SF1">
    <property type="entry name" value="ALDEHYDE DEHYDROGENASE"/>
    <property type="match status" value="1"/>
</dbReference>
<dbReference type="Proteomes" id="UP001138768">
    <property type="component" value="Unassembled WGS sequence"/>
</dbReference>
<dbReference type="GO" id="GO:0008911">
    <property type="term" value="F:lactaldehyde dehydrogenase (NAD+) activity"/>
    <property type="evidence" value="ECO:0007669"/>
    <property type="project" value="TreeGrafter"/>
</dbReference>
<evidence type="ECO:0000256" key="2">
    <source>
        <dbReference type="ARBA" id="ARBA00023002"/>
    </source>
</evidence>